<reference evidence="2 3" key="1">
    <citation type="submission" date="2016-08" db="EMBL/GenBank/DDBJ databases">
        <title>A Parts List for Fungal Cellulosomes Revealed by Comparative Genomics.</title>
        <authorList>
            <consortium name="DOE Joint Genome Institute"/>
            <person name="Haitjema C.H."/>
            <person name="Gilmore S.P."/>
            <person name="Henske J.K."/>
            <person name="Solomon K.V."/>
            <person name="De Groot R."/>
            <person name="Kuo A."/>
            <person name="Mondo S.J."/>
            <person name="Salamov A.A."/>
            <person name="Labutti K."/>
            <person name="Zhao Z."/>
            <person name="Chiniquy J."/>
            <person name="Barry K."/>
            <person name="Brewer H.M."/>
            <person name="Purvine S.O."/>
            <person name="Wright A.T."/>
            <person name="Boxma B."/>
            <person name="Van Alen T."/>
            <person name="Hackstein J.H."/>
            <person name="Baker S.E."/>
            <person name="Grigoriev I.V."/>
            <person name="O'Malley M.A."/>
        </authorList>
    </citation>
    <scope>NUCLEOTIDE SEQUENCE [LARGE SCALE GENOMIC DNA]</scope>
    <source>
        <strain evidence="2 3">S4</strain>
    </source>
</reference>
<dbReference type="Proteomes" id="UP000193944">
    <property type="component" value="Unassembled WGS sequence"/>
</dbReference>
<sequence length="162" mass="19452">MLYIIQCSMEKAILKRNSLIKRTQDDTKKIFMMEENRLLEEQIPLLQQEKNSPKITVRPGSSGSSESPEKFKPLSTSEFANAVEQITETFKEKLYEQREKNKNERMINFFVYFMMLKIIFNRLYKHINFLTNIDRLENSEKKKKKEKEKITCNRNNMKLGKW</sequence>
<name>A0A1Y1VW56_9FUNG</name>
<organism evidence="2 3">
    <name type="scientific">Anaeromyces robustus</name>
    <dbReference type="NCBI Taxonomy" id="1754192"/>
    <lineage>
        <taxon>Eukaryota</taxon>
        <taxon>Fungi</taxon>
        <taxon>Fungi incertae sedis</taxon>
        <taxon>Chytridiomycota</taxon>
        <taxon>Chytridiomycota incertae sedis</taxon>
        <taxon>Neocallimastigomycetes</taxon>
        <taxon>Neocallimastigales</taxon>
        <taxon>Neocallimastigaceae</taxon>
        <taxon>Anaeromyces</taxon>
    </lineage>
</organism>
<dbReference type="AlphaFoldDB" id="A0A1Y1VW56"/>
<evidence type="ECO:0000256" key="1">
    <source>
        <dbReference type="SAM" id="MobiDB-lite"/>
    </source>
</evidence>
<accession>A0A1Y1VW56</accession>
<feature type="region of interest" description="Disordered" evidence="1">
    <location>
        <begin position="50"/>
        <end position="73"/>
    </location>
</feature>
<comment type="caution">
    <text evidence="2">The sequence shown here is derived from an EMBL/GenBank/DDBJ whole genome shotgun (WGS) entry which is preliminary data.</text>
</comment>
<proteinExistence type="predicted"/>
<evidence type="ECO:0000313" key="3">
    <source>
        <dbReference type="Proteomes" id="UP000193944"/>
    </source>
</evidence>
<evidence type="ECO:0000313" key="2">
    <source>
        <dbReference type="EMBL" id="ORX65443.1"/>
    </source>
</evidence>
<gene>
    <name evidence="2" type="ORF">BCR32DRAFT_250655</name>
</gene>
<keyword evidence="3" id="KW-1185">Reference proteome</keyword>
<protein>
    <submittedName>
        <fullName evidence="2">Uncharacterized protein</fullName>
    </submittedName>
</protein>
<reference evidence="2 3" key="2">
    <citation type="submission" date="2016-08" db="EMBL/GenBank/DDBJ databases">
        <title>Pervasive Adenine N6-methylation of Active Genes in Fungi.</title>
        <authorList>
            <consortium name="DOE Joint Genome Institute"/>
            <person name="Mondo S.J."/>
            <person name="Dannebaum R.O."/>
            <person name="Kuo R.C."/>
            <person name="Labutti K."/>
            <person name="Haridas S."/>
            <person name="Kuo A."/>
            <person name="Salamov A."/>
            <person name="Ahrendt S.R."/>
            <person name="Lipzen A."/>
            <person name="Sullivan W."/>
            <person name="Andreopoulos W.B."/>
            <person name="Clum A."/>
            <person name="Lindquist E."/>
            <person name="Daum C."/>
            <person name="Ramamoorthy G.K."/>
            <person name="Gryganskyi A."/>
            <person name="Culley D."/>
            <person name="Magnuson J.K."/>
            <person name="James T.Y."/>
            <person name="O'Malley M.A."/>
            <person name="Stajich J.E."/>
            <person name="Spatafora J.W."/>
            <person name="Visel A."/>
            <person name="Grigoriev I.V."/>
        </authorList>
    </citation>
    <scope>NUCLEOTIDE SEQUENCE [LARGE SCALE GENOMIC DNA]</scope>
    <source>
        <strain evidence="2 3">S4</strain>
    </source>
</reference>
<dbReference type="EMBL" id="MCFG01000462">
    <property type="protein sequence ID" value="ORX65443.1"/>
    <property type="molecule type" value="Genomic_DNA"/>
</dbReference>